<keyword evidence="3" id="KW-1185">Reference proteome</keyword>
<name>A0A191ZY81_9RALS</name>
<evidence type="ECO:0000313" key="3">
    <source>
        <dbReference type="Proteomes" id="UP000078572"/>
    </source>
</evidence>
<evidence type="ECO:0000259" key="1">
    <source>
        <dbReference type="Pfam" id="PF13475"/>
    </source>
</evidence>
<organism evidence="2 3">
    <name type="scientific">Ralstonia insidiosa</name>
    <dbReference type="NCBI Taxonomy" id="190721"/>
    <lineage>
        <taxon>Bacteria</taxon>
        <taxon>Pseudomonadati</taxon>
        <taxon>Pseudomonadota</taxon>
        <taxon>Betaproteobacteria</taxon>
        <taxon>Burkholderiales</taxon>
        <taxon>Burkholderiaceae</taxon>
        <taxon>Ralstonia</taxon>
    </lineage>
</organism>
<accession>A0A191ZY81</accession>
<protein>
    <recommendedName>
        <fullName evidence="1">DUF4116 domain-containing protein</fullName>
    </recommendedName>
</protein>
<evidence type="ECO:0000313" key="2">
    <source>
        <dbReference type="EMBL" id="ANJ73084.1"/>
    </source>
</evidence>
<dbReference type="RefSeq" id="WP_064804223.1">
    <property type="nucleotide sequence ID" value="NZ_CP016022.1"/>
</dbReference>
<feature type="domain" description="DUF4116" evidence="1">
    <location>
        <begin position="43"/>
        <end position="76"/>
    </location>
</feature>
<reference evidence="3" key="1">
    <citation type="submission" date="2016-06" db="EMBL/GenBank/DDBJ databases">
        <authorList>
            <person name="Xu Y."/>
            <person name="Nagy A."/>
            <person name="Yan X."/>
            <person name="Kim S.W."/>
            <person name="Haley B."/>
            <person name="Liu N.T."/>
            <person name="Nou X."/>
        </authorList>
    </citation>
    <scope>NUCLEOTIDE SEQUENCE [LARGE SCALE GENOMIC DNA]</scope>
    <source>
        <strain evidence="3">ATCC 49129</strain>
    </source>
</reference>
<dbReference type="Proteomes" id="UP000078572">
    <property type="component" value="Chromosome 1"/>
</dbReference>
<sequence length="438" mass="50512">MEKTLDQIEPIQITDDFEKMAQELYQSDCKDKSKLLPQEYFDNEKFMIACVEQDGDLAKYASDRLKNSREFALEALDAARSLWFGTSTFPLADMSDEVRNDRDFYLSALNSKARKTGIMDSMGDELKQDKEIVLAYAHAIHAETWDDDWRDAKSNETAQEKFKHYLKADPELIERARQRAERPNASERDKHWFETLSAQGQSGRYYSLPSNLLADKPFAMDLVAADPAAYLNLDRHLQKDTDIALQALKGEHQFYPVLDRELLDNKDFAQQAVKVSPEIFHYLGDELRADREVFKDALSHKDFKPISEGLTKEVEQELHGTDYKKPATSIEPSFLSDRELVLEMGKKDKEIVAKASYPLRNDPELILETKAYDHMSDKLKSMVGNQDPEQALNRIVNKNKLDINLAQKDPYEDMMRKLGLEHKTKQNQSMTREGKIKL</sequence>
<dbReference type="InterPro" id="IPR025197">
    <property type="entry name" value="DUF4116"/>
</dbReference>
<gene>
    <name evidence="2" type="ORF">A9Y76_11650</name>
</gene>
<dbReference type="Pfam" id="PF13475">
    <property type="entry name" value="DUF4116"/>
    <property type="match status" value="1"/>
</dbReference>
<dbReference type="EMBL" id="CP016022">
    <property type="protein sequence ID" value="ANJ73084.1"/>
    <property type="molecule type" value="Genomic_DNA"/>
</dbReference>
<proteinExistence type="predicted"/>
<dbReference type="AlphaFoldDB" id="A0A191ZY81"/>
<dbReference type="OrthoDB" id="5634798at2"/>
<dbReference type="GeneID" id="61526674"/>